<keyword evidence="8" id="KW-1185">Reference proteome</keyword>
<proteinExistence type="predicted"/>
<feature type="transmembrane region" description="Helical" evidence="5">
    <location>
        <begin position="20"/>
        <end position="38"/>
    </location>
</feature>
<protein>
    <submittedName>
        <fullName evidence="7">ABC transporter permease</fullName>
    </submittedName>
</protein>
<comment type="caution">
    <text evidence="7">The sequence shown here is derived from an EMBL/GenBank/DDBJ whole genome shotgun (WGS) entry which is preliminary data.</text>
</comment>
<dbReference type="InterPro" id="IPR013525">
    <property type="entry name" value="ABC2_TM"/>
</dbReference>
<dbReference type="Proteomes" id="UP000075430">
    <property type="component" value="Unassembled WGS sequence"/>
</dbReference>
<dbReference type="PANTHER" id="PTHR43027:SF1">
    <property type="entry name" value="DOXORUBICIN RESISTANCE ABC TRANSPORTER PERMEASE PROTEIN DRRC-RELATED"/>
    <property type="match status" value="1"/>
</dbReference>
<dbReference type="EMBL" id="LSBA01000009">
    <property type="protein sequence ID" value="KXZ20740.1"/>
    <property type="molecule type" value="Genomic_DNA"/>
</dbReference>
<evidence type="ECO:0000256" key="4">
    <source>
        <dbReference type="ARBA" id="ARBA00023136"/>
    </source>
</evidence>
<dbReference type="OrthoDB" id="2589236at2"/>
<dbReference type="AlphaFoldDB" id="A0A150F7P4"/>
<keyword evidence="2 5" id="KW-0812">Transmembrane</keyword>
<dbReference type="PIRSF" id="PIRSF006648">
    <property type="entry name" value="DrrB"/>
    <property type="match status" value="1"/>
</dbReference>
<feature type="domain" description="ABC transmembrane type-2" evidence="6">
    <location>
        <begin position="19"/>
        <end position="244"/>
    </location>
</feature>
<evidence type="ECO:0000313" key="8">
    <source>
        <dbReference type="Proteomes" id="UP000075430"/>
    </source>
</evidence>
<evidence type="ECO:0000313" key="7">
    <source>
        <dbReference type="EMBL" id="KXZ20740.1"/>
    </source>
</evidence>
<dbReference type="GO" id="GO:0043190">
    <property type="term" value="C:ATP-binding cassette (ABC) transporter complex"/>
    <property type="evidence" value="ECO:0007669"/>
    <property type="project" value="InterPro"/>
</dbReference>
<evidence type="ECO:0000256" key="2">
    <source>
        <dbReference type="ARBA" id="ARBA00022692"/>
    </source>
</evidence>
<organism evidence="7 8">
    <name type="scientific">Bacillus nakamurai</name>
    <dbReference type="NCBI Taxonomy" id="1793963"/>
    <lineage>
        <taxon>Bacteria</taxon>
        <taxon>Bacillati</taxon>
        <taxon>Bacillota</taxon>
        <taxon>Bacilli</taxon>
        <taxon>Bacillales</taxon>
        <taxon>Bacillaceae</taxon>
        <taxon>Bacillus</taxon>
    </lineage>
</organism>
<feature type="transmembrane region" description="Helical" evidence="5">
    <location>
        <begin position="102"/>
        <end position="123"/>
    </location>
</feature>
<dbReference type="PANTHER" id="PTHR43027">
    <property type="entry name" value="DOXORUBICIN RESISTANCE ABC TRANSPORTER PERMEASE PROTEIN DRRC-RELATED"/>
    <property type="match status" value="1"/>
</dbReference>
<dbReference type="RefSeq" id="WP_061521370.1">
    <property type="nucleotide sequence ID" value="NZ_JARLZY010000007.1"/>
</dbReference>
<evidence type="ECO:0000256" key="5">
    <source>
        <dbReference type="SAM" id="Phobius"/>
    </source>
</evidence>
<dbReference type="PROSITE" id="PS51012">
    <property type="entry name" value="ABC_TM2"/>
    <property type="match status" value="1"/>
</dbReference>
<evidence type="ECO:0000256" key="3">
    <source>
        <dbReference type="ARBA" id="ARBA00022989"/>
    </source>
</evidence>
<keyword evidence="3 5" id="KW-1133">Transmembrane helix</keyword>
<dbReference type="InterPro" id="IPR052902">
    <property type="entry name" value="ABC-2_transporter"/>
</dbReference>
<keyword evidence="4 5" id="KW-0472">Membrane</keyword>
<reference evidence="8" key="1">
    <citation type="submission" date="2016-02" db="EMBL/GenBank/DDBJ databases">
        <authorList>
            <person name="Dunlap C."/>
        </authorList>
    </citation>
    <scope>NUCLEOTIDE SEQUENCE [LARGE SCALE GENOMIC DNA]</scope>
    <source>
        <strain evidence="8">NRRL B-41092</strain>
    </source>
</reference>
<sequence>MNLLRVTKFDFTNIMRNPTLIFSNTVFPFILILIMGFVTRSTFGGNTVSSYDYYGVNIIIFSVMLIAMTATNTFMEEKVKKGNVRIVYAPVSKTSIYLSKLLSTYIFGTICYSVIIVVAQTIFHLNLGGRNLPYIILLINALVLFGCCFGTMFCCIFKSEEQANGIMQIPVAFFVFFGGVFFGVHRLGETVNLISKFSPVYWVSECAFRLIYDNDFSIFLPVILSLLLASLVCTVISHIVFKPGGYV</sequence>
<feature type="transmembrane region" description="Helical" evidence="5">
    <location>
        <begin position="218"/>
        <end position="241"/>
    </location>
</feature>
<feature type="transmembrane region" description="Helical" evidence="5">
    <location>
        <begin position="169"/>
        <end position="188"/>
    </location>
</feature>
<dbReference type="STRING" id="1793963.AXI58_13955"/>
<evidence type="ECO:0000259" key="6">
    <source>
        <dbReference type="PROSITE" id="PS51012"/>
    </source>
</evidence>
<evidence type="ECO:0000256" key="1">
    <source>
        <dbReference type="ARBA" id="ARBA00004141"/>
    </source>
</evidence>
<feature type="transmembrane region" description="Helical" evidence="5">
    <location>
        <begin position="53"/>
        <end position="75"/>
    </location>
</feature>
<comment type="subcellular location">
    <subcellularLocation>
        <location evidence="1">Membrane</location>
        <topology evidence="1">Multi-pass membrane protein</topology>
    </subcellularLocation>
</comment>
<dbReference type="GO" id="GO:0140359">
    <property type="term" value="F:ABC-type transporter activity"/>
    <property type="evidence" value="ECO:0007669"/>
    <property type="project" value="InterPro"/>
</dbReference>
<name>A0A150F7P4_9BACI</name>
<dbReference type="InterPro" id="IPR000412">
    <property type="entry name" value="ABC_2_transport"/>
</dbReference>
<gene>
    <name evidence="7" type="ORF">AXI58_13955</name>
</gene>
<feature type="transmembrane region" description="Helical" evidence="5">
    <location>
        <begin position="135"/>
        <end position="157"/>
    </location>
</feature>
<accession>A0A150F7P4</accession>
<dbReference type="Pfam" id="PF12698">
    <property type="entry name" value="ABC2_membrane_3"/>
    <property type="match status" value="1"/>
</dbReference>
<dbReference type="InterPro" id="IPR047817">
    <property type="entry name" value="ABC2_TM_bact-type"/>
</dbReference>